<sequence length="191" mass="20798">MRSATIERKTRETDISLTLELDGSGRAEVDTGVGFLDHMLELLAVHAGFDLSVSCKGDTQVDFHHSVEDVGICLGQAFFRALGDKRGIARFADRLVPMDDAAAQIAVDISGRPFLNFADKMDGKIGQFDAELVEEFLRAFAFHAGINVFVRLPARGNRHHEAEAVFKALAKCLQDAVKVVSARIPSSKGVL</sequence>
<dbReference type="InterPro" id="IPR020568">
    <property type="entry name" value="Ribosomal_Su5_D2-typ_SF"/>
</dbReference>
<dbReference type="CDD" id="cd07914">
    <property type="entry name" value="IGPD"/>
    <property type="match status" value="1"/>
</dbReference>
<dbReference type="GO" id="GO:0000105">
    <property type="term" value="P:L-histidine biosynthetic process"/>
    <property type="evidence" value="ECO:0007669"/>
    <property type="project" value="UniProtKB-UniRule"/>
</dbReference>
<protein>
    <recommendedName>
        <fullName evidence="2 6">Imidazoleglycerol-phosphate dehydratase</fullName>
        <shortName evidence="6">IGPD</shortName>
        <ecNumber evidence="6">4.2.1.19</ecNumber>
    </recommendedName>
</protein>
<accession>A0A9D2AUE7</accession>
<evidence type="ECO:0000256" key="2">
    <source>
        <dbReference type="ARBA" id="ARBA00016664"/>
    </source>
</evidence>
<dbReference type="PROSITE" id="PS00954">
    <property type="entry name" value="IGP_DEHYDRATASE_1"/>
    <property type="match status" value="1"/>
</dbReference>
<comment type="similarity">
    <text evidence="6">Belongs to the imidazoleglycerol-phosphate dehydratase family.</text>
</comment>
<dbReference type="AlphaFoldDB" id="A0A9D2AUE7"/>
<dbReference type="NCBIfam" id="NF002111">
    <property type="entry name" value="PRK00951.2-1"/>
    <property type="match status" value="1"/>
</dbReference>
<dbReference type="FunFam" id="3.30.230.40:FF:000001">
    <property type="entry name" value="Imidazoleglycerol-phosphate dehydratase HisB"/>
    <property type="match status" value="1"/>
</dbReference>
<keyword evidence="5 6" id="KW-0456">Lyase</keyword>
<dbReference type="EC" id="4.2.1.19" evidence="6"/>
<comment type="catalytic activity">
    <reaction evidence="6">
        <text>D-erythro-1-(imidazol-4-yl)glycerol 3-phosphate = 3-(imidazol-4-yl)-2-oxopropyl phosphate + H2O</text>
        <dbReference type="Rhea" id="RHEA:11040"/>
        <dbReference type="ChEBI" id="CHEBI:15377"/>
        <dbReference type="ChEBI" id="CHEBI:57766"/>
        <dbReference type="ChEBI" id="CHEBI:58278"/>
        <dbReference type="EC" id="4.2.1.19"/>
    </reaction>
</comment>
<dbReference type="SUPFAM" id="SSF54211">
    <property type="entry name" value="Ribosomal protein S5 domain 2-like"/>
    <property type="match status" value="2"/>
</dbReference>
<keyword evidence="6" id="KW-0963">Cytoplasm</keyword>
<evidence type="ECO:0000256" key="1">
    <source>
        <dbReference type="ARBA" id="ARBA00005047"/>
    </source>
</evidence>
<dbReference type="Gene3D" id="3.30.230.40">
    <property type="entry name" value="Imidazole glycerol phosphate dehydratase, domain 1"/>
    <property type="match status" value="2"/>
</dbReference>
<evidence type="ECO:0000313" key="8">
    <source>
        <dbReference type="Proteomes" id="UP000886847"/>
    </source>
</evidence>
<keyword evidence="3 6" id="KW-0028">Amino-acid biosynthesis</keyword>
<comment type="pathway">
    <text evidence="1 6">Amino-acid biosynthesis; L-histidine biosynthesis; L-histidine from 5-phospho-alpha-D-ribose 1-diphosphate: step 6/9.</text>
</comment>
<dbReference type="FunFam" id="3.30.230.40:FF:000003">
    <property type="entry name" value="Imidazoleglycerol-phosphate dehydratase HisB"/>
    <property type="match status" value="1"/>
</dbReference>
<comment type="caution">
    <text evidence="7">The sequence shown here is derived from an EMBL/GenBank/DDBJ whole genome shotgun (WGS) entry which is preliminary data.</text>
</comment>
<evidence type="ECO:0000256" key="6">
    <source>
        <dbReference type="HAMAP-Rule" id="MF_00076"/>
    </source>
</evidence>
<dbReference type="GO" id="GO:0004424">
    <property type="term" value="F:imidazoleglycerol-phosphate dehydratase activity"/>
    <property type="evidence" value="ECO:0007669"/>
    <property type="project" value="UniProtKB-UniRule"/>
</dbReference>
<evidence type="ECO:0000256" key="5">
    <source>
        <dbReference type="ARBA" id="ARBA00023239"/>
    </source>
</evidence>
<dbReference type="InterPro" id="IPR038494">
    <property type="entry name" value="IGPD_sf"/>
</dbReference>
<name>A0A9D2AUE7_9FIRM</name>
<dbReference type="InterPro" id="IPR020565">
    <property type="entry name" value="ImidazoleglycerP_deHydtase_CS"/>
</dbReference>
<evidence type="ECO:0000256" key="4">
    <source>
        <dbReference type="ARBA" id="ARBA00023102"/>
    </source>
</evidence>
<proteinExistence type="inferred from homology"/>
<comment type="subcellular location">
    <subcellularLocation>
        <location evidence="6">Cytoplasm</location>
    </subcellularLocation>
</comment>
<dbReference type="HAMAP" id="MF_00076">
    <property type="entry name" value="HisB"/>
    <property type="match status" value="1"/>
</dbReference>
<gene>
    <name evidence="6 7" type="primary">hisB</name>
    <name evidence="7" type="ORF">H9851_05130</name>
</gene>
<dbReference type="EMBL" id="DXEW01000026">
    <property type="protein sequence ID" value="HIX50647.1"/>
    <property type="molecule type" value="Genomic_DNA"/>
</dbReference>
<reference evidence="7" key="1">
    <citation type="journal article" date="2021" name="PeerJ">
        <title>Extensive microbial diversity within the chicken gut microbiome revealed by metagenomics and culture.</title>
        <authorList>
            <person name="Gilroy R."/>
            <person name="Ravi A."/>
            <person name="Getino M."/>
            <person name="Pursley I."/>
            <person name="Horton D.L."/>
            <person name="Alikhan N.F."/>
            <person name="Baker D."/>
            <person name="Gharbi K."/>
            <person name="Hall N."/>
            <person name="Watson M."/>
            <person name="Adriaenssens E.M."/>
            <person name="Foster-Nyarko E."/>
            <person name="Jarju S."/>
            <person name="Secka A."/>
            <person name="Antonio M."/>
            <person name="Oren A."/>
            <person name="Chaudhuri R.R."/>
            <person name="La Ragione R."/>
            <person name="Hildebrand F."/>
            <person name="Pallen M.J."/>
        </authorList>
    </citation>
    <scope>NUCLEOTIDE SEQUENCE</scope>
    <source>
        <strain evidence="7">2189</strain>
    </source>
</reference>
<dbReference type="GO" id="GO:0005737">
    <property type="term" value="C:cytoplasm"/>
    <property type="evidence" value="ECO:0007669"/>
    <property type="project" value="UniProtKB-SubCell"/>
</dbReference>
<dbReference type="NCBIfam" id="NF002114">
    <property type="entry name" value="PRK00951.2-4"/>
    <property type="match status" value="1"/>
</dbReference>
<dbReference type="InterPro" id="IPR000807">
    <property type="entry name" value="ImidazoleglycerolP_deHydtase"/>
</dbReference>
<evidence type="ECO:0000313" key="7">
    <source>
        <dbReference type="EMBL" id="HIX50647.1"/>
    </source>
</evidence>
<dbReference type="Pfam" id="PF00475">
    <property type="entry name" value="IGPD"/>
    <property type="match status" value="1"/>
</dbReference>
<keyword evidence="4 6" id="KW-0368">Histidine biosynthesis</keyword>
<evidence type="ECO:0000256" key="3">
    <source>
        <dbReference type="ARBA" id="ARBA00022605"/>
    </source>
</evidence>
<organism evidence="7 8">
    <name type="scientific">Candidatus Borkfalkia faecavium</name>
    <dbReference type="NCBI Taxonomy" id="2838508"/>
    <lineage>
        <taxon>Bacteria</taxon>
        <taxon>Bacillati</taxon>
        <taxon>Bacillota</taxon>
        <taxon>Clostridia</taxon>
        <taxon>Christensenellales</taxon>
        <taxon>Christensenellaceae</taxon>
        <taxon>Candidatus Borkfalkia</taxon>
    </lineage>
</organism>
<dbReference type="PANTHER" id="PTHR23133">
    <property type="entry name" value="IMIDAZOLEGLYCEROL-PHOSPHATE DEHYDRATASE HIS7"/>
    <property type="match status" value="1"/>
</dbReference>
<dbReference type="Proteomes" id="UP000886847">
    <property type="component" value="Unassembled WGS sequence"/>
</dbReference>
<reference evidence="7" key="2">
    <citation type="submission" date="2021-04" db="EMBL/GenBank/DDBJ databases">
        <authorList>
            <person name="Gilroy R."/>
        </authorList>
    </citation>
    <scope>NUCLEOTIDE SEQUENCE</scope>
    <source>
        <strain evidence="7">2189</strain>
    </source>
</reference>
<dbReference type="PANTHER" id="PTHR23133:SF2">
    <property type="entry name" value="IMIDAZOLEGLYCEROL-PHOSPHATE DEHYDRATASE"/>
    <property type="match status" value="1"/>
</dbReference>